<name>J2Z9D0_9EURY</name>
<dbReference type="EMBL" id="ALJD01000016">
    <property type="protein sequence ID" value="EJN57235.1"/>
    <property type="molecule type" value="Genomic_DNA"/>
</dbReference>
<gene>
    <name evidence="2" type="ORF">HSB1_46210</name>
</gene>
<dbReference type="AlphaFoldDB" id="J2Z9D0"/>
<dbReference type="Proteomes" id="UP000007813">
    <property type="component" value="Unassembled WGS sequence"/>
</dbReference>
<evidence type="ECO:0000256" key="1">
    <source>
        <dbReference type="SAM" id="MobiDB-lite"/>
    </source>
</evidence>
<protein>
    <submittedName>
        <fullName evidence="2">Uncharacterized protein</fullName>
    </submittedName>
</protein>
<organism evidence="2 3">
    <name type="scientific">Halogranum salarium B-1</name>
    <dbReference type="NCBI Taxonomy" id="1210908"/>
    <lineage>
        <taxon>Archaea</taxon>
        <taxon>Methanobacteriati</taxon>
        <taxon>Methanobacteriota</taxon>
        <taxon>Stenosarchaea group</taxon>
        <taxon>Halobacteria</taxon>
        <taxon>Halobacteriales</taxon>
        <taxon>Haloferacaceae</taxon>
    </lineage>
</organism>
<proteinExistence type="predicted"/>
<feature type="region of interest" description="Disordered" evidence="1">
    <location>
        <begin position="22"/>
        <end position="59"/>
    </location>
</feature>
<comment type="caution">
    <text evidence="2">The sequence shown here is derived from an EMBL/GenBank/DDBJ whole genome shotgun (WGS) entry which is preliminary data.</text>
</comment>
<accession>J2Z9D0</accession>
<sequence length="59" mass="6826">MHGGAALHYTRRKFACLTAAATEPNERGRRQSRTTCHASRQQERLERLRTEKNRGFRGV</sequence>
<reference evidence="2 3" key="1">
    <citation type="journal article" date="2012" name="J. Bacteriol.">
        <title>Draft Genome Sequence of the Extremely Halophilic Archaeon Halogranum salarium B-1T.</title>
        <authorList>
            <person name="Kim K.K."/>
            <person name="Lee K.C."/>
            <person name="Lee J.S."/>
        </authorList>
    </citation>
    <scope>NUCLEOTIDE SEQUENCE [LARGE SCALE GENOMIC DNA]</scope>
    <source>
        <strain evidence="2 3">B-1</strain>
    </source>
</reference>
<evidence type="ECO:0000313" key="2">
    <source>
        <dbReference type="EMBL" id="EJN57235.1"/>
    </source>
</evidence>
<feature type="compositionally biased region" description="Basic and acidic residues" evidence="1">
    <location>
        <begin position="40"/>
        <end position="59"/>
    </location>
</feature>
<evidence type="ECO:0000313" key="3">
    <source>
        <dbReference type="Proteomes" id="UP000007813"/>
    </source>
</evidence>